<evidence type="ECO:0000313" key="8">
    <source>
        <dbReference type="Proteomes" id="UP000595332"/>
    </source>
</evidence>
<evidence type="ECO:0000256" key="4">
    <source>
        <dbReference type="SAM" id="MobiDB-lite"/>
    </source>
</evidence>
<name>A0A7R6SWC6_9GAMM</name>
<feature type="domain" description="Major facilitator superfamily (MFS) profile" evidence="6">
    <location>
        <begin position="7"/>
        <end position="380"/>
    </location>
</feature>
<keyword evidence="2 5" id="KW-1133">Transmembrane helix</keyword>
<keyword evidence="8" id="KW-1185">Reference proteome</keyword>
<dbReference type="PANTHER" id="PTHR23521:SF3">
    <property type="entry name" value="MFS TRANSPORTER"/>
    <property type="match status" value="1"/>
</dbReference>
<feature type="transmembrane region" description="Helical" evidence="5">
    <location>
        <begin position="351"/>
        <end position="374"/>
    </location>
</feature>
<feature type="transmembrane region" description="Helical" evidence="5">
    <location>
        <begin position="98"/>
        <end position="119"/>
    </location>
</feature>
<evidence type="ECO:0000256" key="3">
    <source>
        <dbReference type="ARBA" id="ARBA00023136"/>
    </source>
</evidence>
<evidence type="ECO:0000256" key="1">
    <source>
        <dbReference type="ARBA" id="ARBA00022692"/>
    </source>
</evidence>
<dbReference type="InterPro" id="IPR020846">
    <property type="entry name" value="MFS_dom"/>
</dbReference>
<dbReference type="SUPFAM" id="SSF103473">
    <property type="entry name" value="MFS general substrate transporter"/>
    <property type="match status" value="1"/>
</dbReference>
<accession>A0A7R6SWC6</accession>
<dbReference type="PROSITE" id="PS50850">
    <property type="entry name" value="MFS"/>
    <property type="match status" value="1"/>
</dbReference>
<dbReference type="InterPro" id="IPR011701">
    <property type="entry name" value="MFS"/>
</dbReference>
<feature type="transmembrane region" description="Helical" evidence="5">
    <location>
        <begin position="73"/>
        <end position="92"/>
    </location>
</feature>
<dbReference type="InterPro" id="IPR047200">
    <property type="entry name" value="MFS_YcaD-like"/>
</dbReference>
<feature type="transmembrane region" description="Helical" evidence="5">
    <location>
        <begin position="290"/>
        <end position="311"/>
    </location>
</feature>
<dbReference type="GO" id="GO:0005886">
    <property type="term" value="C:plasma membrane"/>
    <property type="evidence" value="ECO:0007669"/>
    <property type="project" value="TreeGrafter"/>
</dbReference>
<feature type="transmembrane region" description="Helical" evidence="5">
    <location>
        <begin position="233"/>
        <end position="253"/>
    </location>
</feature>
<dbReference type="AlphaFoldDB" id="A0A7R6SWC6"/>
<dbReference type="Gene3D" id="1.20.1250.20">
    <property type="entry name" value="MFS general substrate transporter like domains"/>
    <property type="match status" value="2"/>
</dbReference>
<dbReference type="Pfam" id="PF07690">
    <property type="entry name" value="MFS_1"/>
    <property type="match status" value="1"/>
</dbReference>
<dbReference type="KEGG" id="njp:NEJAP_2355"/>
<feature type="region of interest" description="Disordered" evidence="4">
    <location>
        <begin position="767"/>
        <end position="790"/>
    </location>
</feature>
<dbReference type="GO" id="GO:0022857">
    <property type="term" value="F:transmembrane transporter activity"/>
    <property type="evidence" value="ECO:0007669"/>
    <property type="project" value="InterPro"/>
</dbReference>
<gene>
    <name evidence="7" type="ORF">NEJAP_2355</name>
</gene>
<dbReference type="Proteomes" id="UP000595332">
    <property type="component" value="Chromosome"/>
</dbReference>
<feature type="transmembrane region" description="Helical" evidence="5">
    <location>
        <begin position="131"/>
        <end position="153"/>
    </location>
</feature>
<evidence type="ECO:0000256" key="2">
    <source>
        <dbReference type="ARBA" id="ARBA00022989"/>
    </source>
</evidence>
<feature type="transmembrane region" description="Helical" evidence="5">
    <location>
        <begin position="265"/>
        <end position="284"/>
    </location>
</feature>
<organism evidence="7 8">
    <name type="scientific">Neptunomonas japonica JAMM 1380</name>
    <dbReference type="NCBI Taxonomy" id="1441457"/>
    <lineage>
        <taxon>Bacteria</taxon>
        <taxon>Pseudomonadati</taxon>
        <taxon>Pseudomonadota</taxon>
        <taxon>Gammaproteobacteria</taxon>
        <taxon>Oceanospirillales</taxon>
        <taxon>Oceanospirillaceae</taxon>
        <taxon>Neptunomonas</taxon>
    </lineage>
</organism>
<feature type="transmembrane region" description="Helical" evidence="5">
    <location>
        <begin position="159"/>
        <end position="178"/>
    </location>
</feature>
<dbReference type="PROSITE" id="PS51257">
    <property type="entry name" value="PROKAR_LIPOPROTEIN"/>
    <property type="match status" value="1"/>
</dbReference>
<feature type="transmembrane region" description="Helical" evidence="5">
    <location>
        <begin position="199"/>
        <end position="221"/>
    </location>
</feature>
<keyword evidence="1 5" id="KW-0812">Transmembrane</keyword>
<evidence type="ECO:0000256" key="5">
    <source>
        <dbReference type="SAM" id="Phobius"/>
    </source>
</evidence>
<evidence type="ECO:0000259" key="6">
    <source>
        <dbReference type="PROSITE" id="PS50850"/>
    </source>
</evidence>
<dbReference type="PANTHER" id="PTHR23521">
    <property type="entry name" value="TRANSPORTER MFS SUPERFAMILY"/>
    <property type="match status" value="1"/>
</dbReference>
<proteinExistence type="predicted"/>
<dbReference type="CDD" id="cd17477">
    <property type="entry name" value="MFS_YcaD_like"/>
    <property type="match status" value="1"/>
</dbReference>
<dbReference type="InterPro" id="IPR036259">
    <property type="entry name" value="MFS_trans_sf"/>
</dbReference>
<reference evidence="7 8" key="1">
    <citation type="journal article" date="2008" name="Int. J. Syst. Evol. Microbiol.">
        <title>Neptunomonas japonica sp. nov., an Osedax japonicus symbiont-like bacterium isolated from sediment adjacent to sperm whale carcasses off Kagoshima, Japan.</title>
        <authorList>
            <person name="Miyazaki M."/>
            <person name="Nogi Y."/>
            <person name="Fujiwara Y."/>
            <person name="Kawato M."/>
            <person name="Kubokawa K."/>
            <person name="Horikoshi K."/>
        </authorList>
    </citation>
    <scope>NUCLEOTIDE SEQUENCE [LARGE SCALE GENOMIC DNA]</scope>
    <source>
        <strain evidence="7 8">JAMM 1380</strain>
    </source>
</reference>
<keyword evidence="3 5" id="KW-0472">Membrane</keyword>
<feature type="transmembrane region" description="Helical" evidence="5">
    <location>
        <begin position="41"/>
        <end position="61"/>
    </location>
</feature>
<feature type="transmembrane region" description="Helical" evidence="5">
    <location>
        <begin position="323"/>
        <end position="345"/>
    </location>
</feature>
<dbReference type="EMBL" id="AP014546">
    <property type="protein sequence ID" value="BBB30301.1"/>
    <property type="molecule type" value="Genomic_DNA"/>
</dbReference>
<evidence type="ECO:0000313" key="7">
    <source>
        <dbReference type="EMBL" id="BBB30301.1"/>
    </source>
</evidence>
<feature type="transmembrane region" description="Helical" evidence="5">
    <location>
        <begin position="7"/>
        <end position="29"/>
    </location>
</feature>
<protein>
    <submittedName>
        <fullName evidence="7">MFS transporter</fullName>
    </submittedName>
</protein>
<sequence>MRTTLVSLIPLFISCFILLLGNGLINVLIPVRMGLDGMDTNTIGTVLSLYFVGMLLGAIYSKYLIKRAAHIRVFAGCVSLSAVSILICSLFSDPILWGGMRIVIGFCNACAFTAMESWLSESSTKETRGKVLAAYTAVVLSGLFFGQFFMNIASPEGSTLFVFSGILLCAAVIPMVLSRNSGPAISEVSSMSLLALYKVSPLGVVSCLVSGVIYSATFNLLPVFAKDYGIVDFQLSLYVGAAILGAFLLQFPVGYLSDRFDRRTVLAILLFISAVADFSVPVLASQNILWAVFLGTAITCGIISCTYPLSISEAFDKLRQSEMVAAMGSMILAFSIGGVLGPYTASIAMDYYGNAALFYSVALIQLLLAGFVMYRMAVREALPVEDQEHFVMQGASITASVELDPRTEYIEQQPELSSEAETAVSIAETDPAAAVKMARAIAMANPVLGVEVAAAVATVHGIDVLRLYEVMKEAVPDQILTVTRAVVTVRPELAYELVSKLAEWYPEQVVSVAAEIGRALPEQRIEMAKVAVEYAPESVAEVAEYYAQVLAEEHEAVRPADREDDTSEEDAASIASELWQAAPEQALDVAVAMVDALPESAVLVAEEYLASNIAETDEEASAAGSPDIAEAGQAIVEYQEGEEVWSQEWTQESTDDYHNTVELVARLAEVAPEQAIDMAVAVVEAVPGSAAEVASEMAGNFYESKPDETDEPAIEVDEEQEAKPLDYEDAVELVQRLSDASPEQAMNVAVAVVEAVPESASEVVDAISQGDESTEGEWINSVDHKPAEPV</sequence>
<dbReference type="RefSeq" id="WP_201347499.1">
    <property type="nucleotide sequence ID" value="NZ_AP014546.1"/>
</dbReference>